<feature type="compositionally biased region" description="Basic and acidic residues" evidence="1">
    <location>
        <begin position="769"/>
        <end position="779"/>
    </location>
</feature>
<dbReference type="EMBL" id="JAGPNK010000009">
    <property type="protein sequence ID" value="KAH7313442.1"/>
    <property type="molecule type" value="Genomic_DNA"/>
</dbReference>
<feature type="region of interest" description="Disordered" evidence="1">
    <location>
        <begin position="280"/>
        <end position="368"/>
    </location>
</feature>
<feature type="compositionally biased region" description="Acidic residues" evidence="1">
    <location>
        <begin position="563"/>
        <end position="573"/>
    </location>
</feature>
<gene>
    <name evidence="2" type="ORF">B0I35DRAFT_273277</name>
</gene>
<feature type="compositionally biased region" description="Pro residues" evidence="1">
    <location>
        <begin position="217"/>
        <end position="227"/>
    </location>
</feature>
<feature type="compositionally biased region" description="Acidic residues" evidence="1">
    <location>
        <begin position="182"/>
        <end position="192"/>
    </location>
</feature>
<feature type="region of interest" description="Disordered" evidence="1">
    <location>
        <begin position="511"/>
        <end position="798"/>
    </location>
</feature>
<feature type="region of interest" description="Disordered" evidence="1">
    <location>
        <begin position="1090"/>
        <end position="1217"/>
    </location>
</feature>
<feature type="compositionally biased region" description="Low complexity" evidence="1">
    <location>
        <begin position="520"/>
        <end position="532"/>
    </location>
</feature>
<feature type="compositionally biased region" description="Polar residues" evidence="1">
    <location>
        <begin position="1157"/>
        <end position="1167"/>
    </location>
</feature>
<accession>A0A8K0WQ79</accession>
<dbReference type="OrthoDB" id="4115400at2759"/>
<feature type="compositionally biased region" description="Polar residues" evidence="1">
    <location>
        <begin position="1351"/>
        <end position="1369"/>
    </location>
</feature>
<sequence length="1463" mass="160898">MERVRRTVGRRKPQGAPASPQPTSELSFEHQPSTSPVMSHSANTPQTAHQARRGSKVLQHAYTFSTPVPKSSLKMKKRSKTTDHYDVMDDDEEDDGPKKGGHTLRKRARVDYTFEHIDDEVVVPNSTSASRKKRRSEVYDGEDFYGSVSKRRGSSIGAETQNSRRRNPSRKSVETSRLYREELEDDDNDVQDTIEVGVSYSDLEIDGASKANDTPTPEKPPPAPQSPTPTATDAKYEAVVPAPTTTLEHPQPAQPVESGEPQVSDHIAHSPANIPLVASENHVAQDVKAETAPAPQDTSDSHLITTEKPESDKAVAAEVPATDFDSKLPKPDTTLIHTQDISEAPNAPQGNLQETQETHEAQKAPLVADRTPLETDKETDVTANPQPPVEAEVVADVRDKDLVHEAVQDVLENMSSPPFDVAETVEAVINGITTEIPEDIATEVVNELVNEVARGMMKKEANEEPQPLIATETTTEPEAPKQEEVLAEEVVTKQNGLDKQQIQELALKDAQEEAREVAMEVAQQSSQEVAQEVAEEIAQKAAEDSKVAEEFNASQDEAAAPSEEVEVPSEEVAQENTTDGLQEVAQPVPQLEELDVPKTEVPEPISDATKSPVDEVAQDPAPDKANNKAEELVRQDPIQEETTTSTQEEPQNDLDKSREEPNNEPQAPPADAPAEKQEEVPVVQPEEKSVSDAPEASDATKGDVAPSTDDQPAIEPQPDVHVNVDAEADPMDIDEEQPGKEEANDGADINTEPVPPSPPTVRAVSPDVSQEKVATEEKTAAMIPPVEDLPSEPSVQPKGMDAEVAKDIVAEAEGATQHPVIQQSRWTKPQPVPEGRWSHLTPYVEGEFSTYPEKSVHPEDDAPSEEQTPDEKEVDKDAADMEPLVEDNDDMPDALAAEAPTPALNTPLRGSPVPESTDPTAFNSPAPVGDEPDEVEVSESQEPPGRKRYFRYRKLRDPEEYISALENYEDMSTKELYDMLEAINLSMVQWQQEWNGLNKVVDDYENSLRRRAADSKYESRTRNLHQHGVNYEEPDFAVKGYKAKEREVMSETRYLQSQDRIMAATYGFEYDPHPSKIGRQNPATQQAGIMTRGRSLRNQPRQTAKATEADEVTGKRQRKPVQLFDPATQDVSRSSTPVPTRGRRRRNMNADADEYPNLTSSFNADQQSDAEDGAPRRRKRIPRSRAAVPDIVQDLAPTSEPAEEESARGRRARTKQQVVKYDDMFHLEDDVVPPEPKQPRRHLLTLKIPKGKNFSEPTSAITDNGDSRPSSSASDSTSHTAESSYSFRPKRQKRFRDDPDDLEAQDQAPAKKRGKRNGPQQDAGGPPDYATPEVSLNPAARKVQKIKVVRNSLNNHAGESRNATPSSQPAGEEGKDYKSMTKSEKMSASMKSRWANGNMAGAVEKRKATLAAKKAAQVAAEQRVGPIAPRPKTKPAKKDVTSQPQPSEFSSSMTGMGMPFTSK</sequence>
<feature type="region of interest" description="Disordered" evidence="1">
    <location>
        <begin position="459"/>
        <end position="481"/>
    </location>
</feature>
<feature type="region of interest" description="Disordered" evidence="1">
    <location>
        <begin position="1"/>
        <end position="107"/>
    </location>
</feature>
<feature type="compositionally biased region" description="Low complexity" evidence="1">
    <location>
        <begin position="1267"/>
        <end position="1286"/>
    </location>
</feature>
<evidence type="ECO:0000256" key="1">
    <source>
        <dbReference type="SAM" id="MobiDB-lite"/>
    </source>
</evidence>
<feature type="compositionally biased region" description="Acidic residues" evidence="1">
    <location>
        <begin position="726"/>
        <end position="736"/>
    </location>
</feature>
<evidence type="ECO:0000313" key="2">
    <source>
        <dbReference type="EMBL" id="KAH7313442.1"/>
    </source>
</evidence>
<feature type="region of interest" description="Disordered" evidence="1">
    <location>
        <begin position="1405"/>
        <end position="1463"/>
    </location>
</feature>
<feature type="region of interest" description="Disordered" evidence="1">
    <location>
        <begin position="124"/>
        <end position="267"/>
    </location>
</feature>
<feature type="region of interest" description="Disordered" evidence="1">
    <location>
        <begin position="814"/>
        <end position="944"/>
    </location>
</feature>
<feature type="compositionally biased region" description="Polar residues" evidence="1">
    <location>
        <begin position="1255"/>
        <end position="1264"/>
    </location>
</feature>
<reference evidence="2" key="1">
    <citation type="journal article" date="2021" name="Nat. Commun.">
        <title>Genetic determinants of endophytism in the Arabidopsis root mycobiome.</title>
        <authorList>
            <person name="Mesny F."/>
            <person name="Miyauchi S."/>
            <person name="Thiergart T."/>
            <person name="Pickel B."/>
            <person name="Atanasova L."/>
            <person name="Karlsson M."/>
            <person name="Huettel B."/>
            <person name="Barry K.W."/>
            <person name="Haridas S."/>
            <person name="Chen C."/>
            <person name="Bauer D."/>
            <person name="Andreopoulos W."/>
            <person name="Pangilinan J."/>
            <person name="LaButti K."/>
            <person name="Riley R."/>
            <person name="Lipzen A."/>
            <person name="Clum A."/>
            <person name="Drula E."/>
            <person name="Henrissat B."/>
            <person name="Kohler A."/>
            <person name="Grigoriev I.V."/>
            <person name="Martin F.M."/>
            <person name="Hacquard S."/>
        </authorList>
    </citation>
    <scope>NUCLEOTIDE SEQUENCE</scope>
    <source>
        <strain evidence="2">MPI-CAGE-CH-0235</strain>
    </source>
</reference>
<feature type="compositionally biased region" description="Polar residues" evidence="1">
    <location>
        <begin position="1129"/>
        <end position="1138"/>
    </location>
</feature>
<protein>
    <submittedName>
        <fullName evidence="2">Uncharacterized protein</fullName>
    </submittedName>
</protein>
<proteinExistence type="predicted"/>
<dbReference type="Proteomes" id="UP000813444">
    <property type="component" value="Unassembled WGS sequence"/>
</dbReference>
<feature type="compositionally biased region" description="Polar residues" evidence="1">
    <location>
        <begin position="1441"/>
        <end position="1454"/>
    </location>
</feature>
<feature type="compositionally biased region" description="Acidic residues" evidence="1">
    <location>
        <begin position="883"/>
        <end position="892"/>
    </location>
</feature>
<organism evidence="2 3">
    <name type="scientific">Stachybotrys elegans</name>
    <dbReference type="NCBI Taxonomy" id="80388"/>
    <lineage>
        <taxon>Eukaryota</taxon>
        <taxon>Fungi</taxon>
        <taxon>Dikarya</taxon>
        <taxon>Ascomycota</taxon>
        <taxon>Pezizomycotina</taxon>
        <taxon>Sordariomycetes</taxon>
        <taxon>Hypocreomycetidae</taxon>
        <taxon>Hypocreales</taxon>
        <taxon>Stachybotryaceae</taxon>
        <taxon>Stachybotrys</taxon>
    </lineage>
</organism>
<feature type="compositionally biased region" description="Basic and acidic residues" evidence="1">
    <location>
        <begin position="621"/>
        <end position="634"/>
    </location>
</feature>
<evidence type="ECO:0000313" key="3">
    <source>
        <dbReference type="Proteomes" id="UP000813444"/>
    </source>
</evidence>
<keyword evidence="3" id="KW-1185">Reference proteome</keyword>
<feature type="compositionally biased region" description="Polar residues" evidence="1">
    <location>
        <begin position="1096"/>
        <end position="1105"/>
    </location>
</feature>
<feature type="compositionally biased region" description="Low complexity" evidence="1">
    <location>
        <begin position="1409"/>
        <end position="1420"/>
    </location>
</feature>
<feature type="region of interest" description="Disordered" evidence="1">
    <location>
        <begin position="1229"/>
        <end position="1391"/>
    </location>
</feature>
<feature type="compositionally biased region" description="Basic and acidic residues" evidence="1">
    <location>
        <begin position="305"/>
        <end position="315"/>
    </location>
</feature>
<feature type="compositionally biased region" description="Basic and acidic residues" evidence="1">
    <location>
        <begin position="1372"/>
        <end position="1385"/>
    </location>
</feature>
<feature type="compositionally biased region" description="Acidic residues" evidence="1">
    <location>
        <begin position="930"/>
        <end position="939"/>
    </location>
</feature>
<comment type="caution">
    <text evidence="2">The sequence shown here is derived from an EMBL/GenBank/DDBJ whole genome shotgun (WGS) entry which is preliminary data.</text>
</comment>
<feature type="compositionally biased region" description="Basic and acidic residues" evidence="1">
    <location>
        <begin position="171"/>
        <end position="181"/>
    </location>
</feature>
<name>A0A8K0WQ79_9HYPO</name>
<feature type="compositionally biased region" description="Basic and acidic residues" evidence="1">
    <location>
        <begin position="537"/>
        <end position="549"/>
    </location>
</feature>
<feature type="compositionally biased region" description="Basic and acidic residues" evidence="1">
    <location>
        <begin position="673"/>
        <end position="690"/>
    </location>
</feature>
<feature type="compositionally biased region" description="Polar residues" evidence="1">
    <location>
        <begin position="21"/>
        <end position="49"/>
    </location>
</feature>
<feature type="compositionally biased region" description="Basic and acidic residues" evidence="1">
    <location>
        <begin position="869"/>
        <end position="879"/>
    </location>
</feature>
<feature type="compositionally biased region" description="Basic residues" evidence="1">
    <location>
        <begin position="1"/>
        <end position="13"/>
    </location>
</feature>
<feature type="compositionally biased region" description="Low complexity" evidence="1">
    <location>
        <begin position="640"/>
        <end position="649"/>
    </location>
</feature>